<protein>
    <submittedName>
        <fullName evidence="2">DUF2169 domain-containing protein</fullName>
    </submittedName>
</protein>
<feature type="domain" description="DUF2169" evidence="1">
    <location>
        <begin position="27"/>
        <end position="328"/>
    </location>
</feature>
<comment type="caution">
    <text evidence="2">The sequence shown here is derived from an EMBL/GenBank/DDBJ whole genome shotgun (WGS) entry which is preliminary data.</text>
</comment>
<evidence type="ECO:0000313" key="3">
    <source>
        <dbReference type="Proteomes" id="UP001548189"/>
    </source>
</evidence>
<proteinExistence type="predicted"/>
<keyword evidence="3" id="KW-1185">Reference proteome</keyword>
<name>A0ABV2BSQ1_9GAMM</name>
<dbReference type="RefSeq" id="WP_353874543.1">
    <property type="nucleotide sequence ID" value="NZ_JBEVCJ010000006.1"/>
</dbReference>
<reference evidence="2 3" key="1">
    <citation type="submission" date="2024-06" db="EMBL/GenBank/DDBJ databases">
        <authorList>
            <person name="Li F."/>
        </authorList>
    </citation>
    <scope>NUCLEOTIDE SEQUENCE [LARGE SCALE GENOMIC DNA]</scope>
    <source>
        <strain evidence="2 3">GXAS 311</strain>
    </source>
</reference>
<dbReference type="Proteomes" id="UP001548189">
    <property type="component" value="Unassembled WGS sequence"/>
</dbReference>
<organism evidence="2 3">
    <name type="scientific">Aliikangiella maris</name>
    <dbReference type="NCBI Taxonomy" id="3162458"/>
    <lineage>
        <taxon>Bacteria</taxon>
        <taxon>Pseudomonadati</taxon>
        <taxon>Pseudomonadota</taxon>
        <taxon>Gammaproteobacteria</taxon>
        <taxon>Oceanospirillales</taxon>
        <taxon>Pleioneaceae</taxon>
        <taxon>Aliikangiella</taxon>
    </lineage>
</organism>
<evidence type="ECO:0000313" key="2">
    <source>
        <dbReference type="EMBL" id="MET1254929.1"/>
    </source>
</evidence>
<dbReference type="InterPro" id="IPR018683">
    <property type="entry name" value="DUF2169"/>
</dbReference>
<evidence type="ECO:0000259" key="1">
    <source>
        <dbReference type="Pfam" id="PF09937"/>
    </source>
</evidence>
<dbReference type="Pfam" id="PF09937">
    <property type="entry name" value="DUF2169"/>
    <property type="match status" value="1"/>
</dbReference>
<dbReference type="EMBL" id="JBEVCJ010000006">
    <property type="protein sequence ID" value="MET1254929.1"/>
    <property type="molecule type" value="Genomic_DNA"/>
</dbReference>
<sequence length="352" mass="39734">MAQVQVNNATVMQHEMLFLTDKNASLILSLVVKGTFDLLPKSEEGIECELKFAEQQRPVNLDGEYVAQPESSSYLYEPETAYTKPTTDIVVIGDAVSGRGPVRALTVDIKVGQLQKKLMVFGDRQWIKQSSSYRISTPEPFESLPLIYENAFGGWDRRDSDESNHHFEARNSVGKGFYHPEVTKKNIDSELPLYLPNIENPEQLIQKITDTPEPAGCGFTLPHWQPRVTLAGTYDEQWLTTKSPLLPDDFRSDFFNAASPGLIAPKYLCGDEKVQISNMTRNGLLIFELPKLNPYCSIELTDSDNPMPLLLDTVIINLKNQQVELIWRNYLTVLGTHSVQSVDISYTNKFDI</sequence>
<gene>
    <name evidence="2" type="ORF">ABVT43_07320</name>
</gene>
<accession>A0ABV2BSQ1</accession>